<evidence type="ECO:0000313" key="5">
    <source>
        <dbReference type="EMBL" id="RDI55336.1"/>
    </source>
</evidence>
<gene>
    <name evidence="5" type="ORF">DFR68_101169</name>
</gene>
<evidence type="ECO:0000256" key="2">
    <source>
        <dbReference type="ARBA" id="ARBA00023125"/>
    </source>
</evidence>
<dbReference type="PANTHER" id="PTHR46796">
    <property type="entry name" value="HTH-TYPE TRANSCRIPTIONAL ACTIVATOR RHAS-RELATED"/>
    <property type="match status" value="1"/>
</dbReference>
<dbReference type="Proteomes" id="UP000255355">
    <property type="component" value="Unassembled WGS sequence"/>
</dbReference>
<keyword evidence="2" id="KW-0238">DNA-binding</keyword>
<dbReference type="Pfam" id="PF12833">
    <property type="entry name" value="HTH_18"/>
    <property type="match status" value="1"/>
</dbReference>
<name>A0A370HEY1_9NOCA</name>
<evidence type="ECO:0000256" key="1">
    <source>
        <dbReference type="ARBA" id="ARBA00023015"/>
    </source>
</evidence>
<evidence type="ECO:0000256" key="3">
    <source>
        <dbReference type="ARBA" id="ARBA00023163"/>
    </source>
</evidence>
<dbReference type="GO" id="GO:0003700">
    <property type="term" value="F:DNA-binding transcription factor activity"/>
    <property type="evidence" value="ECO:0007669"/>
    <property type="project" value="InterPro"/>
</dbReference>
<dbReference type="SMART" id="SM00342">
    <property type="entry name" value="HTH_ARAC"/>
    <property type="match status" value="1"/>
</dbReference>
<dbReference type="STRING" id="1210089.GCA_001613165_02184"/>
<dbReference type="AlphaFoldDB" id="A0A370HEY1"/>
<keyword evidence="3" id="KW-0804">Transcription</keyword>
<accession>A0A370HEY1</accession>
<dbReference type="InterPro" id="IPR018060">
    <property type="entry name" value="HTH_AraC"/>
</dbReference>
<dbReference type="Gene3D" id="1.10.10.60">
    <property type="entry name" value="Homeodomain-like"/>
    <property type="match status" value="2"/>
</dbReference>
<dbReference type="InterPro" id="IPR050204">
    <property type="entry name" value="AraC_XylS_family_regulators"/>
</dbReference>
<proteinExistence type="predicted"/>
<reference evidence="5 6" key="1">
    <citation type="submission" date="2018-07" db="EMBL/GenBank/DDBJ databases">
        <title>Genomic Encyclopedia of Type Strains, Phase IV (KMG-IV): sequencing the most valuable type-strain genomes for metagenomic binning, comparative biology and taxonomic classification.</title>
        <authorList>
            <person name="Goeker M."/>
        </authorList>
    </citation>
    <scope>NUCLEOTIDE SEQUENCE [LARGE SCALE GENOMIC DNA]</scope>
    <source>
        <strain evidence="5 6">DSM 44952</strain>
    </source>
</reference>
<feature type="domain" description="HTH araC/xylS-type" evidence="4">
    <location>
        <begin position="116"/>
        <end position="183"/>
    </location>
</feature>
<dbReference type="SUPFAM" id="SSF46689">
    <property type="entry name" value="Homeodomain-like"/>
    <property type="match status" value="1"/>
</dbReference>
<protein>
    <submittedName>
        <fullName evidence="5">Helix-turn-helix protein</fullName>
    </submittedName>
</protein>
<dbReference type="RefSeq" id="WP_068017418.1">
    <property type="nucleotide sequence ID" value="NZ_QQAZ01000001.1"/>
</dbReference>
<dbReference type="PROSITE" id="PS01124">
    <property type="entry name" value="HTH_ARAC_FAMILY_2"/>
    <property type="match status" value="1"/>
</dbReference>
<organism evidence="5 6">
    <name type="scientific">Nocardia mexicana</name>
    <dbReference type="NCBI Taxonomy" id="279262"/>
    <lineage>
        <taxon>Bacteria</taxon>
        <taxon>Bacillati</taxon>
        <taxon>Actinomycetota</taxon>
        <taxon>Actinomycetes</taxon>
        <taxon>Mycobacteriales</taxon>
        <taxon>Nocardiaceae</taxon>
        <taxon>Nocardia</taxon>
    </lineage>
</organism>
<keyword evidence="6" id="KW-1185">Reference proteome</keyword>
<dbReference type="EMBL" id="QQAZ01000001">
    <property type="protein sequence ID" value="RDI55336.1"/>
    <property type="molecule type" value="Genomic_DNA"/>
</dbReference>
<comment type="caution">
    <text evidence="5">The sequence shown here is derived from an EMBL/GenBank/DDBJ whole genome shotgun (WGS) entry which is preliminary data.</text>
</comment>
<evidence type="ECO:0000313" key="6">
    <source>
        <dbReference type="Proteomes" id="UP000255355"/>
    </source>
</evidence>
<dbReference type="InterPro" id="IPR009057">
    <property type="entry name" value="Homeodomain-like_sf"/>
</dbReference>
<sequence>MKQQNSRRVVGVTGARIDDVAAIADRFATGRYIPPAAETAGDPLVEETIRAVGGTGAVDDPYTEAAAALLTIHLLTRDTRLPADYTPAQENPRVRAAIAMMRERLALSAAAARFGEVSLSVNHLVRAFEEATGVNPHRYLMRLRIDEAKRLFRETDLTVAQIAGRCGFSDPGALSDAFARHAGEHSGGRE</sequence>
<dbReference type="GO" id="GO:0043565">
    <property type="term" value="F:sequence-specific DNA binding"/>
    <property type="evidence" value="ECO:0007669"/>
    <property type="project" value="InterPro"/>
</dbReference>
<evidence type="ECO:0000259" key="4">
    <source>
        <dbReference type="PROSITE" id="PS01124"/>
    </source>
</evidence>
<keyword evidence="1" id="KW-0805">Transcription regulation</keyword>